<dbReference type="GO" id="GO:0005524">
    <property type="term" value="F:ATP binding"/>
    <property type="evidence" value="ECO:0007669"/>
    <property type="project" value="UniProtKB-KW"/>
</dbReference>
<dbReference type="InterPro" id="IPR014729">
    <property type="entry name" value="Rossmann-like_a/b/a_fold"/>
</dbReference>
<evidence type="ECO:0000313" key="23">
    <source>
        <dbReference type="EMBL" id="CAH0385533.1"/>
    </source>
</evidence>
<evidence type="ECO:0000256" key="13">
    <source>
        <dbReference type="ARBA" id="ARBA00023268"/>
    </source>
</evidence>
<sequence length="531" mass="60026">MAKTGLLIGSNPSRIFKLLPKIQKEVLNTFYIQYLPESKLTTLLKHQNLPGNLGDVSSHPIVEKYYRNTLSIKHLKVRVLLASFSNPLYFSKIITKTPIDIMYFDRVLNPDEIKMVENFVLNKSASFKCVPFDDSNVSAPSSNEESKSASELDVNASVKTFYDSVVLGGTFDRLHHGHKILLSEAVLRCCKKLTVGVTDVPMLKSKKLWELIESTEIRIHKVSNFLEDVSPHIQFDITPITDMYGPTKDDPTFQMLVVSAETARGGDKINEIREKNGLNKLDVYYVPLLENDDFYFEEEESKVSSSNIRIRLLGTLLKPPEARPNLPARPYIIGLTGGIASGKSSIGQKLIKLGAGYVNCDILAHQLYEVGKPAYKSIVETFGDAILNEDKSINRQALGKIVFSNEIELNRLNSILWPAILEEAKKEAMKLYKENKTEVVVMEAAVLIRAGWKTEVHEVWTSIIPSEEAVKRMMERYQSSREDVLKRLESQPTNSDYVDSANIVFCTLWSPKFTQTQVETAWNDLQNRLKS</sequence>
<accession>A0A9P0A6X1</accession>
<evidence type="ECO:0000256" key="20">
    <source>
        <dbReference type="ARBA" id="ARBA00066359"/>
    </source>
</evidence>
<comment type="subcellular location">
    <subcellularLocation>
        <location evidence="2">Cytoplasm</location>
    </subcellularLocation>
    <subcellularLocation>
        <location evidence="1">Mitochondrion matrix</location>
    </subcellularLocation>
</comment>
<dbReference type="SUPFAM" id="SSF52540">
    <property type="entry name" value="P-loop containing nucleoside triphosphate hydrolases"/>
    <property type="match status" value="1"/>
</dbReference>
<evidence type="ECO:0000256" key="19">
    <source>
        <dbReference type="ARBA" id="ARBA00061673"/>
    </source>
</evidence>
<dbReference type="Proteomes" id="UP001152759">
    <property type="component" value="Chromosome 2"/>
</dbReference>
<dbReference type="CDD" id="cd02022">
    <property type="entry name" value="DPCK"/>
    <property type="match status" value="1"/>
</dbReference>
<evidence type="ECO:0000256" key="21">
    <source>
        <dbReference type="ARBA" id="ARBA00067394"/>
    </source>
</evidence>
<dbReference type="Pfam" id="PF01121">
    <property type="entry name" value="CoaE"/>
    <property type="match status" value="1"/>
</dbReference>
<dbReference type="GO" id="GO:0005759">
    <property type="term" value="C:mitochondrial matrix"/>
    <property type="evidence" value="ECO:0007669"/>
    <property type="project" value="UniProtKB-SubCell"/>
</dbReference>
<comment type="catalytic activity">
    <reaction evidence="14">
        <text>(R)-4'-phosphopantetheine + ATP + H(+) = 3'-dephospho-CoA + diphosphate</text>
        <dbReference type="Rhea" id="RHEA:19801"/>
        <dbReference type="ChEBI" id="CHEBI:15378"/>
        <dbReference type="ChEBI" id="CHEBI:30616"/>
        <dbReference type="ChEBI" id="CHEBI:33019"/>
        <dbReference type="ChEBI" id="CHEBI:57328"/>
        <dbReference type="ChEBI" id="CHEBI:61723"/>
        <dbReference type="EC" id="2.7.7.3"/>
    </reaction>
    <physiologicalReaction direction="left-to-right" evidence="14">
        <dbReference type="Rhea" id="RHEA:19802"/>
    </physiologicalReaction>
</comment>
<evidence type="ECO:0000256" key="8">
    <source>
        <dbReference type="ARBA" id="ARBA00022695"/>
    </source>
</evidence>
<keyword evidence="13" id="KW-0511">Multifunctional enzyme</keyword>
<keyword evidence="6" id="KW-0597">Phosphoprotein</keyword>
<dbReference type="KEGG" id="btab:109039622"/>
<evidence type="ECO:0000256" key="10">
    <source>
        <dbReference type="ARBA" id="ARBA00022777"/>
    </source>
</evidence>
<dbReference type="EC" id="2.7.1.24" evidence="20"/>
<dbReference type="Pfam" id="PF01467">
    <property type="entry name" value="CTP_transf_like"/>
    <property type="match status" value="1"/>
</dbReference>
<comment type="pathway">
    <text evidence="17">Cofactor biosynthesis; coenzyme A biosynthesis; CoA from (R)-pantothenate: step 4/5.</text>
</comment>
<dbReference type="EMBL" id="OU963863">
    <property type="protein sequence ID" value="CAH0385533.1"/>
    <property type="molecule type" value="Genomic_DNA"/>
</dbReference>
<evidence type="ECO:0000256" key="17">
    <source>
        <dbReference type="ARBA" id="ARBA00060565"/>
    </source>
</evidence>
<evidence type="ECO:0000256" key="1">
    <source>
        <dbReference type="ARBA" id="ARBA00004305"/>
    </source>
</evidence>
<dbReference type="AlphaFoldDB" id="A0A9P0A6X1"/>
<dbReference type="EC" id="2.7.7.3" evidence="4"/>
<keyword evidence="9" id="KW-0547">Nucleotide-binding</keyword>
<evidence type="ECO:0000256" key="12">
    <source>
        <dbReference type="ARBA" id="ARBA00023128"/>
    </source>
</evidence>
<evidence type="ECO:0000256" key="5">
    <source>
        <dbReference type="ARBA" id="ARBA00022490"/>
    </source>
</evidence>
<reference evidence="23" key="1">
    <citation type="submission" date="2021-12" db="EMBL/GenBank/DDBJ databases">
        <authorList>
            <person name="King R."/>
        </authorList>
    </citation>
    <scope>NUCLEOTIDE SEQUENCE</scope>
</reference>
<evidence type="ECO:0000256" key="3">
    <source>
        <dbReference type="ARBA" id="ARBA00011245"/>
    </source>
</evidence>
<dbReference type="InterPro" id="IPR027417">
    <property type="entry name" value="P-loop_NTPase"/>
</dbReference>
<dbReference type="Gene3D" id="3.40.50.300">
    <property type="entry name" value="P-loop containing nucleotide triphosphate hydrolases"/>
    <property type="match status" value="1"/>
</dbReference>
<gene>
    <name evidence="23" type="ORF">BEMITA_LOCUS4752</name>
</gene>
<keyword evidence="10" id="KW-0418">Kinase</keyword>
<dbReference type="GO" id="GO:0004595">
    <property type="term" value="F:pantetheine-phosphate adenylyltransferase activity"/>
    <property type="evidence" value="ECO:0007669"/>
    <property type="project" value="UniProtKB-EC"/>
</dbReference>
<evidence type="ECO:0000256" key="2">
    <source>
        <dbReference type="ARBA" id="ARBA00004496"/>
    </source>
</evidence>
<evidence type="ECO:0000256" key="16">
    <source>
        <dbReference type="ARBA" id="ARBA00059677"/>
    </source>
</evidence>
<evidence type="ECO:0000256" key="9">
    <source>
        <dbReference type="ARBA" id="ARBA00022741"/>
    </source>
</evidence>
<keyword evidence="5" id="KW-0963">Cytoplasm</keyword>
<dbReference type="NCBIfam" id="TIGR00152">
    <property type="entry name" value="dephospho-CoA kinase"/>
    <property type="match status" value="1"/>
</dbReference>
<dbReference type="FunFam" id="3.40.50.300:FF:000899">
    <property type="entry name" value="Bifunctional coenzyme A synthase"/>
    <property type="match status" value="1"/>
</dbReference>
<dbReference type="FunFam" id="3.40.50.620:FF:000089">
    <property type="entry name" value="Bifunctional coenzyme A synthase"/>
    <property type="match status" value="1"/>
</dbReference>
<comment type="subunit">
    <text evidence="3">Monomer.</text>
</comment>
<evidence type="ECO:0000256" key="7">
    <source>
        <dbReference type="ARBA" id="ARBA00022679"/>
    </source>
</evidence>
<dbReference type="PANTHER" id="PTHR10695:SF46">
    <property type="entry name" value="BIFUNCTIONAL COENZYME A SYNTHASE-RELATED"/>
    <property type="match status" value="1"/>
</dbReference>
<evidence type="ECO:0000256" key="18">
    <source>
        <dbReference type="ARBA" id="ARBA00060696"/>
    </source>
</evidence>
<dbReference type="HAMAP" id="MF_00376">
    <property type="entry name" value="Dephospho_CoA_kinase"/>
    <property type="match status" value="1"/>
</dbReference>
<feature type="domain" description="Cytidyltransferase-like" evidence="22">
    <location>
        <begin position="166"/>
        <end position="309"/>
    </location>
</feature>
<dbReference type="GO" id="GO:0015937">
    <property type="term" value="P:coenzyme A biosynthetic process"/>
    <property type="evidence" value="ECO:0007669"/>
    <property type="project" value="InterPro"/>
</dbReference>
<dbReference type="SUPFAM" id="SSF52374">
    <property type="entry name" value="Nucleotidylyl transferase"/>
    <property type="match status" value="1"/>
</dbReference>
<keyword evidence="12" id="KW-0496">Mitochondrion</keyword>
<keyword evidence="8" id="KW-0548">Nucleotidyltransferase</keyword>
<comment type="catalytic activity">
    <reaction evidence="15">
        <text>3'-dephospho-CoA + ATP = ADP + CoA + H(+)</text>
        <dbReference type="Rhea" id="RHEA:18245"/>
        <dbReference type="ChEBI" id="CHEBI:15378"/>
        <dbReference type="ChEBI" id="CHEBI:30616"/>
        <dbReference type="ChEBI" id="CHEBI:57287"/>
        <dbReference type="ChEBI" id="CHEBI:57328"/>
        <dbReference type="ChEBI" id="CHEBI:456216"/>
        <dbReference type="EC" id="2.7.1.24"/>
    </reaction>
    <physiologicalReaction direction="left-to-right" evidence="15">
        <dbReference type="Rhea" id="RHEA:18246"/>
    </physiologicalReaction>
</comment>
<evidence type="ECO:0000256" key="14">
    <source>
        <dbReference type="ARBA" id="ARBA00051310"/>
    </source>
</evidence>
<keyword evidence="7" id="KW-0808">Transferase</keyword>
<keyword evidence="24" id="KW-1185">Reference proteome</keyword>
<evidence type="ECO:0000256" key="6">
    <source>
        <dbReference type="ARBA" id="ARBA00022553"/>
    </source>
</evidence>
<name>A0A9P0A6X1_BEMTA</name>
<organism evidence="23 24">
    <name type="scientific">Bemisia tabaci</name>
    <name type="common">Sweetpotato whitefly</name>
    <name type="synonym">Aleurodes tabaci</name>
    <dbReference type="NCBI Taxonomy" id="7038"/>
    <lineage>
        <taxon>Eukaryota</taxon>
        <taxon>Metazoa</taxon>
        <taxon>Ecdysozoa</taxon>
        <taxon>Arthropoda</taxon>
        <taxon>Hexapoda</taxon>
        <taxon>Insecta</taxon>
        <taxon>Pterygota</taxon>
        <taxon>Neoptera</taxon>
        <taxon>Paraneoptera</taxon>
        <taxon>Hemiptera</taxon>
        <taxon>Sternorrhyncha</taxon>
        <taxon>Aleyrodoidea</taxon>
        <taxon>Aleyrodidae</taxon>
        <taxon>Aleyrodinae</taxon>
        <taxon>Bemisia</taxon>
    </lineage>
</organism>
<dbReference type="PANTHER" id="PTHR10695">
    <property type="entry name" value="DEPHOSPHO-COA KINASE-RELATED"/>
    <property type="match status" value="1"/>
</dbReference>
<evidence type="ECO:0000313" key="24">
    <source>
        <dbReference type="Proteomes" id="UP001152759"/>
    </source>
</evidence>
<dbReference type="PROSITE" id="PS51219">
    <property type="entry name" value="DPCK"/>
    <property type="match status" value="1"/>
</dbReference>
<evidence type="ECO:0000256" key="11">
    <source>
        <dbReference type="ARBA" id="ARBA00022840"/>
    </source>
</evidence>
<dbReference type="CDD" id="cd02164">
    <property type="entry name" value="PPAT_CoAS"/>
    <property type="match status" value="1"/>
</dbReference>
<evidence type="ECO:0000256" key="4">
    <source>
        <dbReference type="ARBA" id="ARBA00012392"/>
    </source>
</evidence>
<keyword evidence="11" id="KW-0067">ATP-binding</keyword>
<proteinExistence type="inferred from homology"/>
<dbReference type="InterPro" id="IPR001977">
    <property type="entry name" value="Depp_CoAkinase"/>
</dbReference>
<dbReference type="Gene3D" id="3.40.50.620">
    <property type="entry name" value="HUPs"/>
    <property type="match status" value="1"/>
</dbReference>
<comment type="pathway">
    <text evidence="18">Cofactor biosynthesis; coenzyme A biosynthesis; CoA from (R)-pantothenate: step 5/5.</text>
</comment>
<evidence type="ECO:0000259" key="22">
    <source>
        <dbReference type="Pfam" id="PF01467"/>
    </source>
</evidence>
<dbReference type="GO" id="GO:0004140">
    <property type="term" value="F:dephospho-CoA kinase activity"/>
    <property type="evidence" value="ECO:0007669"/>
    <property type="project" value="UniProtKB-EC"/>
</dbReference>
<protein>
    <recommendedName>
        <fullName evidence="21">Bifunctional coenzyme A synthase</fullName>
        <ecNumber evidence="20">2.7.1.24</ecNumber>
        <ecNumber evidence="4">2.7.7.3</ecNumber>
    </recommendedName>
</protein>
<evidence type="ECO:0000256" key="15">
    <source>
        <dbReference type="ARBA" id="ARBA00051912"/>
    </source>
</evidence>
<dbReference type="NCBIfam" id="NF001985">
    <property type="entry name" value="PRK00777.1"/>
    <property type="match status" value="1"/>
</dbReference>
<dbReference type="InterPro" id="IPR004821">
    <property type="entry name" value="Cyt_trans-like"/>
</dbReference>
<comment type="function">
    <text evidence="16">Bifunctional enzyme that catalyzes the fourth and fifth sequential steps of CoA biosynthetic pathway. The fourth reaction is catalyzed by the phosphopantetheine adenylyltransferase, coded by the coaD domain; the fifth reaction is catalyzed by the dephospho-CoA kinase, coded by the coaE domain. May act as a point of CoA biosynthesis regulation.</text>
</comment>
<comment type="similarity">
    <text evidence="19">In the central section; belongs to the eukaryotic CoaD family.</text>
</comment>